<feature type="chain" id="PRO_5041994266" evidence="1">
    <location>
        <begin position="30"/>
        <end position="95"/>
    </location>
</feature>
<keyword evidence="3" id="KW-1185">Reference proteome</keyword>
<feature type="signal peptide" evidence="1">
    <location>
        <begin position="1"/>
        <end position="29"/>
    </location>
</feature>
<keyword evidence="1" id="KW-0732">Signal</keyword>
<sequence length="95" mass="10599">MATVDLLRKLSVLVVLIVSASVIPTSSSAARRSWFVIGSLARDDAQAYEEKTVTQSEEKTEATIHERLLRMNHGDYGRYNPTPALAKPRFKLIPD</sequence>
<dbReference type="PANTHER" id="PTHR35290">
    <property type="entry name" value="PROTEIN CASPARIAN STRIP INTEGRITY FACTOR 1-RELATED"/>
    <property type="match status" value="1"/>
</dbReference>
<accession>A0AAD3S1M9</accession>
<evidence type="ECO:0000313" key="2">
    <source>
        <dbReference type="EMBL" id="GMH02780.1"/>
    </source>
</evidence>
<evidence type="ECO:0000313" key="3">
    <source>
        <dbReference type="Proteomes" id="UP001279734"/>
    </source>
</evidence>
<gene>
    <name evidence="2" type="ORF">Nepgr_004619</name>
</gene>
<comment type="caution">
    <text evidence="2">The sequence shown here is derived from an EMBL/GenBank/DDBJ whole genome shotgun (WGS) entry which is preliminary data.</text>
</comment>
<dbReference type="EMBL" id="BSYO01000004">
    <property type="protein sequence ID" value="GMH02780.1"/>
    <property type="molecule type" value="Genomic_DNA"/>
</dbReference>
<dbReference type="Proteomes" id="UP001279734">
    <property type="component" value="Unassembled WGS sequence"/>
</dbReference>
<name>A0AAD3S1M9_NEPGR</name>
<organism evidence="2 3">
    <name type="scientific">Nepenthes gracilis</name>
    <name type="common">Slender pitcher plant</name>
    <dbReference type="NCBI Taxonomy" id="150966"/>
    <lineage>
        <taxon>Eukaryota</taxon>
        <taxon>Viridiplantae</taxon>
        <taxon>Streptophyta</taxon>
        <taxon>Embryophyta</taxon>
        <taxon>Tracheophyta</taxon>
        <taxon>Spermatophyta</taxon>
        <taxon>Magnoliopsida</taxon>
        <taxon>eudicotyledons</taxon>
        <taxon>Gunneridae</taxon>
        <taxon>Pentapetalae</taxon>
        <taxon>Caryophyllales</taxon>
        <taxon>Nepenthaceae</taxon>
        <taxon>Nepenthes</taxon>
    </lineage>
</organism>
<evidence type="ECO:0000256" key="1">
    <source>
        <dbReference type="SAM" id="SignalP"/>
    </source>
</evidence>
<proteinExistence type="predicted"/>
<protein>
    <submittedName>
        <fullName evidence="2">Uncharacterized protein</fullName>
    </submittedName>
</protein>
<dbReference type="InterPro" id="IPR038974">
    <property type="entry name" value="CIF1/2"/>
</dbReference>
<dbReference type="PANTHER" id="PTHR35290:SF2">
    <property type="entry name" value="PROTEIN CASPARIAN STRIP INTEGRITY FACTOR 1"/>
    <property type="match status" value="1"/>
</dbReference>
<reference evidence="2" key="1">
    <citation type="submission" date="2023-05" db="EMBL/GenBank/DDBJ databases">
        <title>Nepenthes gracilis genome sequencing.</title>
        <authorList>
            <person name="Fukushima K."/>
        </authorList>
    </citation>
    <scope>NUCLEOTIDE SEQUENCE</scope>
    <source>
        <strain evidence="2">SING2019-196</strain>
    </source>
</reference>
<dbReference type="AlphaFoldDB" id="A0AAD3S1M9"/>